<dbReference type="ExpressionAtlas" id="A0A1D6E9G7">
    <property type="expression patterns" value="baseline and differential"/>
</dbReference>
<accession>A0A1D6E9G7</accession>
<gene>
    <name evidence="2" type="ORF">ZEAMMB73_Zm00001d003494</name>
    <name evidence="3" type="ORF">ZEAMMB73_Zm00001d003495</name>
</gene>
<dbReference type="EMBL" id="CM007648">
    <property type="protein sequence ID" value="ONM17048.1"/>
    <property type="molecule type" value="Genomic_DNA"/>
</dbReference>
<organism evidence="3">
    <name type="scientific">Zea mays</name>
    <name type="common">Maize</name>
    <dbReference type="NCBI Taxonomy" id="4577"/>
    <lineage>
        <taxon>Eukaryota</taxon>
        <taxon>Viridiplantae</taxon>
        <taxon>Streptophyta</taxon>
        <taxon>Embryophyta</taxon>
        <taxon>Tracheophyta</taxon>
        <taxon>Spermatophyta</taxon>
        <taxon>Magnoliopsida</taxon>
        <taxon>Liliopsida</taxon>
        <taxon>Poales</taxon>
        <taxon>Poaceae</taxon>
        <taxon>PACMAD clade</taxon>
        <taxon>Panicoideae</taxon>
        <taxon>Andropogonodae</taxon>
        <taxon>Andropogoneae</taxon>
        <taxon>Tripsacinae</taxon>
        <taxon>Zea</taxon>
    </lineage>
</organism>
<dbReference type="EMBL" id="CM007648">
    <property type="protein sequence ID" value="ONM17039.1"/>
    <property type="molecule type" value="Genomic_DNA"/>
</dbReference>
<sequence length="254" mass="27396">MAALGPASVTSTGLALHTPAIPHRRRRHGNAVACASSSQHQRSLNGLAMSSSGTNNALPIKGITTTRVPAVGRSVPAANPSPSGGNNLPVPKIPPWVKWVAGAVIFAVPMYRRFRALEGKQISIDRWIAYSSVRETISYYSTAHSACRHVFDRGARMTDKIEKTAEVAIEVIDKVAEATEKVAGEVADEFPGNESIKEAASRIKKVMHVVEEDADKAEALIEKVDEIKKDVDSIVDPIIGKVAKDKSRRMNQKG</sequence>
<reference evidence="3" key="1">
    <citation type="submission" date="2015-12" db="EMBL/GenBank/DDBJ databases">
        <title>Update maize B73 reference genome by single molecule sequencing technologies.</title>
        <authorList>
            <consortium name="Maize Genome Sequencing Project"/>
            <person name="Ware D."/>
        </authorList>
    </citation>
    <scope>NUCLEOTIDE SEQUENCE [LARGE SCALE GENOMIC DNA]</scope>
    <source>
        <tissue evidence="3">Seedling</tissue>
    </source>
</reference>
<dbReference type="AlphaFoldDB" id="A0A1D6E9G7"/>
<dbReference type="PANTHER" id="PTHR33735">
    <property type="entry name" value="EXPRESSED PROTEIN"/>
    <property type="match status" value="1"/>
</dbReference>
<dbReference type="PANTHER" id="PTHR33735:SF9">
    <property type="entry name" value="OS04G0450600 PROTEIN"/>
    <property type="match status" value="1"/>
</dbReference>
<proteinExistence type="predicted"/>
<name>A0A1D6E9G7_MAIZE</name>
<dbReference type="PaxDb" id="4577-GRMZM2G470882_P04"/>
<dbReference type="eggNOG" id="ENOG502SQF8">
    <property type="taxonomic scope" value="Eukaryota"/>
</dbReference>
<evidence type="ECO:0000313" key="3">
    <source>
        <dbReference type="EMBL" id="ONM17048.1"/>
    </source>
</evidence>
<evidence type="ECO:0000256" key="1">
    <source>
        <dbReference type="SAM" id="MobiDB-lite"/>
    </source>
</evidence>
<protein>
    <submittedName>
        <fullName evidence="3">Uncharacterized protein</fullName>
    </submittedName>
</protein>
<dbReference type="OMA" id="FIHKVEV"/>
<feature type="region of interest" description="Disordered" evidence="1">
    <location>
        <begin position="15"/>
        <end position="38"/>
    </location>
</feature>
<evidence type="ECO:0000313" key="2">
    <source>
        <dbReference type="EMBL" id="ONM17039.1"/>
    </source>
</evidence>
<dbReference type="IntAct" id="A0A1D6E9G7">
    <property type="interactions" value="2"/>
</dbReference>